<proteinExistence type="predicted"/>
<organism evidence="3 4">
    <name type="scientific">Moraxella bovis</name>
    <dbReference type="NCBI Taxonomy" id="476"/>
    <lineage>
        <taxon>Bacteria</taxon>
        <taxon>Pseudomonadati</taxon>
        <taxon>Pseudomonadota</taxon>
        <taxon>Gammaproteobacteria</taxon>
        <taxon>Moraxellales</taxon>
        <taxon>Moraxellaceae</taxon>
        <taxon>Moraxella</taxon>
    </lineage>
</organism>
<dbReference type="Gene3D" id="1.10.260.40">
    <property type="entry name" value="lambda repressor-like DNA-binding domains"/>
    <property type="match status" value="1"/>
</dbReference>
<evidence type="ECO:0000256" key="1">
    <source>
        <dbReference type="ARBA" id="ARBA00023125"/>
    </source>
</evidence>
<dbReference type="GO" id="GO:0003677">
    <property type="term" value="F:DNA binding"/>
    <property type="evidence" value="ECO:0007669"/>
    <property type="project" value="UniProtKB-KW"/>
</dbReference>
<dbReference type="PANTHER" id="PTHR46797">
    <property type="entry name" value="HTH-TYPE TRANSCRIPTIONAL REGULATOR"/>
    <property type="match status" value="1"/>
</dbReference>
<feature type="domain" description="HTH cro/C1-type" evidence="2">
    <location>
        <begin position="42"/>
        <end position="96"/>
    </location>
</feature>
<evidence type="ECO:0000259" key="2">
    <source>
        <dbReference type="PROSITE" id="PS50943"/>
    </source>
</evidence>
<dbReference type="Pfam" id="PF01381">
    <property type="entry name" value="HTH_3"/>
    <property type="match status" value="1"/>
</dbReference>
<evidence type="ECO:0000313" key="4">
    <source>
        <dbReference type="Proteomes" id="UP000254133"/>
    </source>
</evidence>
<dbReference type="EMBL" id="UGPZ01000002">
    <property type="protein sequence ID" value="STY90376.1"/>
    <property type="molecule type" value="Genomic_DNA"/>
</dbReference>
<dbReference type="InterPro" id="IPR050807">
    <property type="entry name" value="TransReg_Diox_bact_type"/>
</dbReference>
<dbReference type="PANTHER" id="PTHR46797:SF1">
    <property type="entry name" value="METHYLPHOSPHONATE SYNTHASE"/>
    <property type="match status" value="1"/>
</dbReference>
<gene>
    <name evidence="3" type="ORF">NCTC9426_00391</name>
</gene>
<protein>
    <submittedName>
        <fullName evidence="3">Anaerobic benzoate catabolism transcriptional regulator</fullName>
    </submittedName>
</protein>
<dbReference type="InterPro" id="IPR010982">
    <property type="entry name" value="Lambda_DNA-bd_dom_sf"/>
</dbReference>
<keyword evidence="1" id="KW-0238">DNA-binding</keyword>
<dbReference type="SUPFAM" id="SSF47413">
    <property type="entry name" value="lambda repressor-like DNA-binding domains"/>
    <property type="match status" value="1"/>
</dbReference>
<dbReference type="AlphaFoldDB" id="A0A378PP72"/>
<dbReference type="Proteomes" id="UP000254133">
    <property type="component" value="Unassembled WGS sequence"/>
</dbReference>
<evidence type="ECO:0000313" key="3">
    <source>
        <dbReference type="EMBL" id="STY90376.1"/>
    </source>
</evidence>
<accession>A0A378PP72</accession>
<dbReference type="InterPro" id="IPR001387">
    <property type="entry name" value="Cro/C1-type_HTH"/>
</dbReference>
<sequence>MVKKWLHIGSHAFTMIAKFTPNHQPFVEKLNQKLPMKTQDKIRAIRTQQKISQKQMAERLELTPQAYSKIESGKTKLNLDRIQQIAHILNIDVTELIHNNDNGVFLLINENCTNENLNNGAIIYHSNPNHEQNLVHENDKLQLIITHKDEIITQLQNENSLLKQMLDLLKSNQSQ</sequence>
<dbReference type="GO" id="GO:0003700">
    <property type="term" value="F:DNA-binding transcription factor activity"/>
    <property type="evidence" value="ECO:0007669"/>
    <property type="project" value="TreeGrafter"/>
</dbReference>
<reference evidence="3 4" key="1">
    <citation type="submission" date="2018-06" db="EMBL/GenBank/DDBJ databases">
        <authorList>
            <consortium name="Pathogen Informatics"/>
            <person name="Doyle S."/>
        </authorList>
    </citation>
    <scope>NUCLEOTIDE SEQUENCE [LARGE SCALE GENOMIC DNA]</scope>
    <source>
        <strain evidence="3 4">NCTC9426</strain>
    </source>
</reference>
<name>A0A378PP72_MORBO</name>
<dbReference type="CDD" id="cd00093">
    <property type="entry name" value="HTH_XRE"/>
    <property type="match status" value="1"/>
</dbReference>
<dbReference type="GO" id="GO:0005829">
    <property type="term" value="C:cytosol"/>
    <property type="evidence" value="ECO:0007669"/>
    <property type="project" value="TreeGrafter"/>
</dbReference>
<dbReference type="SMART" id="SM00530">
    <property type="entry name" value="HTH_XRE"/>
    <property type="match status" value="1"/>
</dbReference>
<dbReference type="PROSITE" id="PS50943">
    <property type="entry name" value="HTH_CROC1"/>
    <property type="match status" value="1"/>
</dbReference>